<protein>
    <recommendedName>
        <fullName evidence="2">RPA-interacting protein central domain-containing protein</fullName>
    </recommendedName>
</protein>
<dbReference type="EMBL" id="OZ020113">
    <property type="protein sequence ID" value="CAK9266163.1"/>
    <property type="molecule type" value="Genomic_DNA"/>
</dbReference>
<organism evidence="3 4">
    <name type="scientific">Sphagnum jensenii</name>
    <dbReference type="NCBI Taxonomy" id="128206"/>
    <lineage>
        <taxon>Eukaryota</taxon>
        <taxon>Viridiplantae</taxon>
        <taxon>Streptophyta</taxon>
        <taxon>Embryophyta</taxon>
        <taxon>Bryophyta</taxon>
        <taxon>Sphagnophytina</taxon>
        <taxon>Sphagnopsida</taxon>
        <taxon>Sphagnales</taxon>
        <taxon>Sphagnaceae</taxon>
        <taxon>Sphagnum</taxon>
    </lineage>
</organism>
<proteinExistence type="predicted"/>
<evidence type="ECO:0000313" key="4">
    <source>
        <dbReference type="Proteomes" id="UP001497444"/>
    </source>
</evidence>
<sequence length="138" mass="15080">MEDGGARVGIKTVERSMYAKSAAGTLPVALEDSKRRPASFNEVVASAFGCIVADELNKVKQTSLNGQGPHVDGPNDEASGEGDMLWQYDTMALPLPAELADEDYEELMLVMEHALYDDLQAELQIQESLNKTLHKVEL</sequence>
<name>A0ABP0WH13_9BRYO</name>
<dbReference type="InterPro" id="IPR028155">
    <property type="entry name" value="RPA_interact_central"/>
</dbReference>
<accession>A0ABP0WH13</accession>
<evidence type="ECO:0000313" key="3">
    <source>
        <dbReference type="EMBL" id="CAK9266163.1"/>
    </source>
</evidence>
<dbReference type="Pfam" id="PF14767">
    <property type="entry name" value="RPA_interact_M"/>
    <property type="match status" value="1"/>
</dbReference>
<feature type="domain" description="RPA-interacting protein central" evidence="2">
    <location>
        <begin position="47"/>
        <end position="128"/>
    </location>
</feature>
<evidence type="ECO:0000256" key="1">
    <source>
        <dbReference type="SAM" id="MobiDB-lite"/>
    </source>
</evidence>
<evidence type="ECO:0000259" key="2">
    <source>
        <dbReference type="Pfam" id="PF14767"/>
    </source>
</evidence>
<dbReference type="Proteomes" id="UP001497444">
    <property type="component" value="Chromosome 18"/>
</dbReference>
<keyword evidence="4" id="KW-1185">Reference proteome</keyword>
<feature type="region of interest" description="Disordered" evidence="1">
    <location>
        <begin position="63"/>
        <end position="82"/>
    </location>
</feature>
<gene>
    <name evidence="3" type="ORF">CSSPJE1EN1_LOCUS11641</name>
</gene>
<reference evidence="3" key="1">
    <citation type="submission" date="2024-02" db="EMBL/GenBank/DDBJ databases">
        <authorList>
            <consortium name="ELIXIR-Norway"/>
            <consortium name="Elixir Norway"/>
        </authorList>
    </citation>
    <scope>NUCLEOTIDE SEQUENCE</scope>
</reference>